<keyword evidence="2" id="KW-1185">Reference proteome</keyword>
<gene>
    <name evidence="1" type="ORF">B9G39_17635</name>
</gene>
<dbReference type="PANTHER" id="PTHR41774:SF1">
    <property type="entry name" value="NGG1P INTERACTING FACTOR NIF3"/>
    <property type="match status" value="1"/>
</dbReference>
<dbReference type="PANTHER" id="PTHR41774">
    <property type="match status" value="1"/>
</dbReference>
<evidence type="ECO:0000313" key="2">
    <source>
        <dbReference type="Proteomes" id="UP000257039"/>
    </source>
</evidence>
<comment type="caution">
    <text evidence="1">The sequence shown here is derived from an EMBL/GenBank/DDBJ whole genome shotgun (WGS) entry which is preliminary data.</text>
</comment>
<sequence length="107" mass="11988">MYKLCVYVPEEALEQVKSALFAAGAGRIGCYDSCCWQVKGFGQFRPLNGSSPYLGQQGKVEQVEEYRVEMVCDDAHIHTAIKALRESHPYEEPAFDVWQLSDIALIG</sequence>
<proteinExistence type="predicted"/>
<protein>
    <submittedName>
        <fullName evidence="1">NGG1p interacting factor NIF3</fullName>
    </submittedName>
</protein>
<accession>A0A4V1INW1</accession>
<dbReference type="InterPro" id="IPR036069">
    <property type="entry name" value="DUF34/NIF3_sf"/>
</dbReference>
<dbReference type="InterPro" id="IPR015867">
    <property type="entry name" value="N-reg_PII/ATP_PRibTrfase_C"/>
</dbReference>
<dbReference type="SUPFAM" id="SSF102705">
    <property type="entry name" value="NIF3 (NGG1p interacting factor 3)-like"/>
    <property type="match status" value="1"/>
</dbReference>
<reference evidence="1 2" key="1">
    <citation type="submission" date="2017-04" db="EMBL/GenBank/DDBJ databases">
        <title>Draft genome sequence of Zooshikella ganghwensis VG4 isolated from Red Sea sediments.</title>
        <authorList>
            <person name="Rehman Z."/>
            <person name="Alam I."/>
            <person name="Kamau A."/>
            <person name="Bajic V."/>
            <person name="Leiknes T."/>
        </authorList>
    </citation>
    <scope>NUCLEOTIDE SEQUENCE [LARGE SCALE GENOMIC DNA]</scope>
    <source>
        <strain evidence="1 2">VG4</strain>
    </source>
</reference>
<dbReference type="EMBL" id="NDXW01000001">
    <property type="protein sequence ID" value="RDH45111.1"/>
    <property type="molecule type" value="Genomic_DNA"/>
</dbReference>
<dbReference type="FunFam" id="3.30.70.120:FF:000006">
    <property type="entry name" value="GTP cyclohydrolase 1 type 2 homolog"/>
    <property type="match status" value="1"/>
</dbReference>
<dbReference type="RefSeq" id="WP_094788126.1">
    <property type="nucleotide sequence ID" value="NZ_NDXW01000001.1"/>
</dbReference>
<evidence type="ECO:0000313" key="1">
    <source>
        <dbReference type="EMBL" id="RDH45111.1"/>
    </source>
</evidence>
<dbReference type="Gene3D" id="3.30.70.120">
    <property type="match status" value="1"/>
</dbReference>
<dbReference type="Proteomes" id="UP000257039">
    <property type="component" value="Unassembled WGS sequence"/>
</dbReference>
<organism evidence="1 2">
    <name type="scientific">Zooshikella ganghwensis</name>
    <dbReference type="NCBI Taxonomy" id="202772"/>
    <lineage>
        <taxon>Bacteria</taxon>
        <taxon>Pseudomonadati</taxon>
        <taxon>Pseudomonadota</taxon>
        <taxon>Gammaproteobacteria</taxon>
        <taxon>Oceanospirillales</taxon>
        <taxon>Zooshikellaceae</taxon>
        <taxon>Zooshikella</taxon>
    </lineage>
</organism>
<name>A0A4V1INW1_9GAMM</name>
<dbReference type="AlphaFoldDB" id="A0A4V1INW1"/>